<proteinExistence type="predicted"/>
<evidence type="ECO:0000313" key="2">
    <source>
        <dbReference type="EMBL" id="KAH7162258.1"/>
    </source>
</evidence>
<reference evidence="2" key="1">
    <citation type="journal article" date="2021" name="Nat. Commun.">
        <title>Genetic determinants of endophytism in the Arabidopsis root mycobiome.</title>
        <authorList>
            <person name="Mesny F."/>
            <person name="Miyauchi S."/>
            <person name="Thiergart T."/>
            <person name="Pickel B."/>
            <person name="Atanasova L."/>
            <person name="Karlsson M."/>
            <person name="Huettel B."/>
            <person name="Barry K.W."/>
            <person name="Haridas S."/>
            <person name="Chen C."/>
            <person name="Bauer D."/>
            <person name="Andreopoulos W."/>
            <person name="Pangilinan J."/>
            <person name="LaButti K."/>
            <person name="Riley R."/>
            <person name="Lipzen A."/>
            <person name="Clum A."/>
            <person name="Drula E."/>
            <person name="Henrissat B."/>
            <person name="Kohler A."/>
            <person name="Grigoriev I.V."/>
            <person name="Martin F.M."/>
            <person name="Hacquard S."/>
        </authorList>
    </citation>
    <scope>NUCLEOTIDE SEQUENCE</scope>
    <source>
        <strain evidence="2">MPI-CAGE-AT-0021</strain>
    </source>
</reference>
<comment type="caution">
    <text evidence="2">The sequence shown here is derived from an EMBL/GenBank/DDBJ whole genome shotgun (WGS) entry which is preliminary data.</text>
</comment>
<organism evidence="2 3">
    <name type="scientific">Dactylonectria estremocensis</name>
    <dbReference type="NCBI Taxonomy" id="1079267"/>
    <lineage>
        <taxon>Eukaryota</taxon>
        <taxon>Fungi</taxon>
        <taxon>Dikarya</taxon>
        <taxon>Ascomycota</taxon>
        <taxon>Pezizomycotina</taxon>
        <taxon>Sordariomycetes</taxon>
        <taxon>Hypocreomycetidae</taxon>
        <taxon>Hypocreales</taxon>
        <taxon>Nectriaceae</taxon>
        <taxon>Dactylonectria</taxon>
    </lineage>
</organism>
<evidence type="ECO:0000313" key="3">
    <source>
        <dbReference type="Proteomes" id="UP000717696"/>
    </source>
</evidence>
<dbReference type="Proteomes" id="UP000717696">
    <property type="component" value="Unassembled WGS sequence"/>
</dbReference>
<keyword evidence="3" id="KW-1185">Reference proteome</keyword>
<evidence type="ECO:0000256" key="1">
    <source>
        <dbReference type="SAM" id="MobiDB-lite"/>
    </source>
</evidence>
<name>A0A9P9FJT8_9HYPO</name>
<feature type="region of interest" description="Disordered" evidence="1">
    <location>
        <begin position="57"/>
        <end position="76"/>
    </location>
</feature>
<feature type="compositionally biased region" description="Polar residues" evidence="1">
    <location>
        <begin position="94"/>
        <end position="116"/>
    </location>
</feature>
<sequence length="116" mass="12588">MIVLLKSTLPLLEQQTAFAVPTCLSSMNRATRSSTPRMFRQGRARACGAPLERRGVANRGKLHQTKTSGSVRKLSSLPDLDTSVKGLISIQHGVENSTSPNTNKAPTNTQRTTEKV</sequence>
<feature type="region of interest" description="Disordered" evidence="1">
    <location>
        <begin position="92"/>
        <end position="116"/>
    </location>
</feature>
<accession>A0A9P9FJT8</accession>
<dbReference type="EMBL" id="JAGMUU010000001">
    <property type="protein sequence ID" value="KAH7162258.1"/>
    <property type="molecule type" value="Genomic_DNA"/>
</dbReference>
<dbReference type="AlphaFoldDB" id="A0A9P9FJT8"/>
<gene>
    <name evidence="2" type="ORF">B0J13DRAFT_517530</name>
</gene>
<protein>
    <submittedName>
        <fullName evidence="2">Uncharacterized protein</fullName>
    </submittedName>
</protein>